<evidence type="ECO:0000256" key="1">
    <source>
        <dbReference type="SAM" id="MobiDB-lite"/>
    </source>
</evidence>
<evidence type="ECO:0000313" key="3">
    <source>
        <dbReference type="Proteomes" id="UP000604046"/>
    </source>
</evidence>
<comment type="caution">
    <text evidence="2">The sequence shown here is derived from an EMBL/GenBank/DDBJ whole genome shotgun (WGS) entry which is preliminary data.</text>
</comment>
<accession>A0A812P7N1</accession>
<reference evidence="2" key="1">
    <citation type="submission" date="2021-02" db="EMBL/GenBank/DDBJ databases">
        <authorList>
            <person name="Dougan E. K."/>
            <person name="Rhodes N."/>
            <person name="Thang M."/>
            <person name="Chan C."/>
        </authorList>
    </citation>
    <scope>NUCLEOTIDE SEQUENCE</scope>
</reference>
<dbReference type="AlphaFoldDB" id="A0A812P7N1"/>
<dbReference type="Proteomes" id="UP000604046">
    <property type="component" value="Unassembled WGS sequence"/>
</dbReference>
<proteinExistence type="predicted"/>
<protein>
    <submittedName>
        <fullName evidence="2">Uncharacterized protein</fullName>
    </submittedName>
</protein>
<evidence type="ECO:0000313" key="2">
    <source>
        <dbReference type="EMBL" id="CAE7349124.1"/>
    </source>
</evidence>
<dbReference type="EMBL" id="CAJNDS010002143">
    <property type="protein sequence ID" value="CAE7349124.1"/>
    <property type="molecule type" value="Genomic_DNA"/>
</dbReference>
<gene>
    <name evidence="2" type="ORF">SNAT2548_LOCUS18345</name>
</gene>
<feature type="region of interest" description="Disordered" evidence="1">
    <location>
        <begin position="99"/>
        <end position="123"/>
    </location>
</feature>
<sequence>MLVDSSDGLLSTGQDRIDEDLLEEIRSLENRLREEIAWAQEHGVQLAGPPCQQIAQCCSVFAEISELGPTVNCFARPDVVEPAAAQSFSGAMHAEETYAGDLRGTDLKSQASNRDHPQAIQTR</sequence>
<organism evidence="2 3">
    <name type="scientific">Symbiodinium natans</name>
    <dbReference type="NCBI Taxonomy" id="878477"/>
    <lineage>
        <taxon>Eukaryota</taxon>
        <taxon>Sar</taxon>
        <taxon>Alveolata</taxon>
        <taxon>Dinophyceae</taxon>
        <taxon>Suessiales</taxon>
        <taxon>Symbiodiniaceae</taxon>
        <taxon>Symbiodinium</taxon>
    </lineage>
</organism>
<keyword evidence="3" id="KW-1185">Reference proteome</keyword>
<name>A0A812P7N1_9DINO</name>